<dbReference type="SUPFAM" id="SSF54909">
    <property type="entry name" value="Dimeric alpha+beta barrel"/>
    <property type="match status" value="1"/>
</dbReference>
<reference evidence="1 2" key="1">
    <citation type="submission" date="2022-03" db="EMBL/GenBank/DDBJ databases">
        <title>Luteimonas soily sp. nov., a novel bacterium isolated from the soil.</title>
        <authorList>
            <person name="Zhang X."/>
        </authorList>
    </citation>
    <scope>NUCLEOTIDE SEQUENCE [LARGE SCALE GENOMIC DNA]</scope>
    <source>
        <strain evidence="1 2">50</strain>
    </source>
</reference>
<protein>
    <submittedName>
        <fullName evidence="1">DUF4286 family protein</fullName>
    </submittedName>
</protein>
<gene>
    <name evidence="1" type="ORF">MQC88_10975</name>
</gene>
<comment type="caution">
    <text evidence="1">The sequence shown here is derived from an EMBL/GenBank/DDBJ whole genome shotgun (WGS) entry which is preliminary data.</text>
</comment>
<dbReference type="RefSeq" id="WP_243322002.1">
    <property type="nucleotide sequence ID" value="NZ_JALGCL010000004.1"/>
</dbReference>
<dbReference type="InterPro" id="IPR025563">
    <property type="entry name" value="DUF4286"/>
</dbReference>
<dbReference type="InterPro" id="IPR011008">
    <property type="entry name" value="Dimeric_a/b-barrel"/>
</dbReference>
<evidence type="ECO:0000313" key="2">
    <source>
        <dbReference type="Proteomes" id="UP001165423"/>
    </source>
</evidence>
<proteinExistence type="predicted"/>
<keyword evidence="2" id="KW-1185">Reference proteome</keyword>
<organism evidence="1 2">
    <name type="scientific">Cognatiluteimonas sedimenti</name>
    <dbReference type="NCBI Taxonomy" id="2927791"/>
    <lineage>
        <taxon>Bacteria</taxon>
        <taxon>Pseudomonadati</taxon>
        <taxon>Pseudomonadota</taxon>
        <taxon>Gammaproteobacteria</taxon>
        <taxon>Lysobacterales</taxon>
        <taxon>Lysobacteraceae</taxon>
        <taxon>Cognatiluteimonas</taxon>
    </lineage>
</organism>
<dbReference type="Proteomes" id="UP001165423">
    <property type="component" value="Unassembled WGS sequence"/>
</dbReference>
<evidence type="ECO:0000313" key="1">
    <source>
        <dbReference type="EMBL" id="MCJ0826466.1"/>
    </source>
</evidence>
<accession>A0ABT0A656</accession>
<dbReference type="Pfam" id="PF14114">
    <property type="entry name" value="DUF4286"/>
    <property type="match status" value="1"/>
</dbReference>
<sequence length="111" mass="12167">MSVVYEVTLEIEAAIAADYRAWLHAHVDRILALPGFTAARIFEVLEPAPPSGTAALCVQYALRDRAALDAYLRDHAARMRAEGIARFGNRFRASRRILAQLSRASDAPSGT</sequence>
<dbReference type="EMBL" id="JALGCL010000004">
    <property type="protein sequence ID" value="MCJ0826466.1"/>
    <property type="molecule type" value="Genomic_DNA"/>
</dbReference>
<name>A0ABT0A656_9GAMM</name>